<dbReference type="Proteomes" id="UP000069773">
    <property type="component" value="Unassembled WGS sequence"/>
</dbReference>
<evidence type="ECO:0000313" key="1">
    <source>
        <dbReference type="EMBL" id="GAT07100.1"/>
    </source>
</evidence>
<evidence type="ECO:0000313" key="2">
    <source>
        <dbReference type="Proteomes" id="UP000069773"/>
    </source>
</evidence>
<reference evidence="1 2" key="1">
    <citation type="journal article" date="2016" name="Genome Announc.">
        <title>Draft Genome Sequences of Five Rapidly Growing Mycobacterium Species, M. thermoresistibile, M. fortuitum subsp. acetamidolyticum, M. canariasense, M. brisbanense, and M. novocastrense.</title>
        <authorList>
            <person name="Katahira K."/>
            <person name="Ogura Y."/>
            <person name="Gotoh Y."/>
            <person name="Hayashi T."/>
        </authorList>
    </citation>
    <scope>NUCLEOTIDE SEQUENCE [LARGE SCALE GENOMIC DNA]</scope>
    <source>
        <strain evidence="1 2">JCM18114</strain>
    </source>
</reference>
<dbReference type="RefSeq" id="WP_369816248.1">
    <property type="nucleotide sequence ID" value="NZ_BCTA01000002.1"/>
</dbReference>
<evidence type="ECO:0008006" key="3">
    <source>
        <dbReference type="Google" id="ProtNLM"/>
    </source>
</evidence>
<keyword evidence="2" id="KW-1185">Reference proteome</keyword>
<protein>
    <recommendedName>
        <fullName evidence="3">Secreted protein</fullName>
    </recommendedName>
</protein>
<accession>A0ABQ0KC52</accession>
<name>A0ABQ0KC52_MYCNV</name>
<organism evidence="1 2">
    <name type="scientific">Mycolicibacterium novocastrense</name>
    <name type="common">Mycobacterium novocastrense</name>
    <dbReference type="NCBI Taxonomy" id="59813"/>
    <lineage>
        <taxon>Bacteria</taxon>
        <taxon>Bacillati</taxon>
        <taxon>Actinomycetota</taxon>
        <taxon>Actinomycetes</taxon>
        <taxon>Mycobacteriales</taxon>
        <taxon>Mycobacteriaceae</taxon>
        <taxon>Mycolicibacterium</taxon>
    </lineage>
</organism>
<proteinExistence type="predicted"/>
<sequence length="158" mass="17492">MCSGYGVLGGPTLKRFNLLIAAAGLMVVASFVAPPPAQAKMLVGNYDVLSNRYERASWVWFISNCQPPDDNCLDISAIPRLKFYAYYDGDAHLNNGRYTLTVDVPDGLQCLPGYAMPTHETWTWDEVSLAGTIESRYDVGCFNGPPGVQFWTFALQRL</sequence>
<dbReference type="EMBL" id="BCTA01000002">
    <property type="protein sequence ID" value="GAT07100.1"/>
    <property type="molecule type" value="Genomic_DNA"/>
</dbReference>
<comment type="caution">
    <text evidence="1">The sequence shown here is derived from an EMBL/GenBank/DDBJ whole genome shotgun (WGS) entry which is preliminary data.</text>
</comment>
<gene>
    <name evidence="1" type="ORF">RMCN_0233</name>
</gene>